<dbReference type="WBParaSite" id="TREG1_44820.1">
    <property type="protein sequence ID" value="TREG1_44820.1"/>
    <property type="gene ID" value="TREG1_44820"/>
</dbReference>
<keyword evidence="2" id="KW-0732">Signal</keyword>
<keyword evidence="1" id="KW-0812">Transmembrane</keyword>
<dbReference type="InterPro" id="IPR045860">
    <property type="entry name" value="Snake_toxin-like_sf"/>
</dbReference>
<keyword evidence="1" id="KW-0472">Membrane</keyword>
<accession>A0AA85JVC6</accession>
<evidence type="ECO:0000256" key="2">
    <source>
        <dbReference type="SAM" id="SignalP"/>
    </source>
</evidence>
<organism evidence="3 4">
    <name type="scientific">Trichobilharzia regenti</name>
    <name type="common">Nasal bird schistosome</name>
    <dbReference type="NCBI Taxonomy" id="157069"/>
    <lineage>
        <taxon>Eukaryota</taxon>
        <taxon>Metazoa</taxon>
        <taxon>Spiralia</taxon>
        <taxon>Lophotrochozoa</taxon>
        <taxon>Platyhelminthes</taxon>
        <taxon>Trematoda</taxon>
        <taxon>Digenea</taxon>
        <taxon>Strigeidida</taxon>
        <taxon>Schistosomatoidea</taxon>
        <taxon>Schistosomatidae</taxon>
        <taxon>Trichobilharzia</taxon>
    </lineage>
</organism>
<reference evidence="4" key="2">
    <citation type="submission" date="2023-11" db="UniProtKB">
        <authorList>
            <consortium name="WormBaseParasite"/>
        </authorList>
    </citation>
    <scope>IDENTIFICATION</scope>
</reference>
<evidence type="ECO:0000256" key="1">
    <source>
        <dbReference type="SAM" id="Phobius"/>
    </source>
</evidence>
<sequence>MLAVLVFFSLLSNLEVVSGANLTCYTCKDCEQIDKDTERTSGCGSCLKSISYSPDRHVMRSCELLCELIQPLEGVEFYCCETDLCNSTAKVNKNRLFIFSVLFVLMINNIISYLINVYESY</sequence>
<evidence type="ECO:0008006" key="5">
    <source>
        <dbReference type="Google" id="ProtNLM"/>
    </source>
</evidence>
<feature type="signal peptide" evidence="2">
    <location>
        <begin position="1"/>
        <end position="19"/>
    </location>
</feature>
<keyword evidence="1" id="KW-1133">Transmembrane helix</keyword>
<dbReference type="SUPFAM" id="SSF57302">
    <property type="entry name" value="Snake toxin-like"/>
    <property type="match status" value="1"/>
</dbReference>
<feature type="transmembrane region" description="Helical" evidence="1">
    <location>
        <begin position="96"/>
        <end position="115"/>
    </location>
</feature>
<keyword evidence="3" id="KW-1185">Reference proteome</keyword>
<name>A0AA85JVC6_TRIRE</name>
<proteinExistence type="predicted"/>
<protein>
    <recommendedName>
        <fullName evidence="5">UPAR/Ly6 domain-containing protein</fullName>
    </recommendedName>
</protein>
<feature type="chain" id="PRO_5041709057" description="UPAR/Ly6 domain-containing protein" evidence="2">
    <location>
        <begin position="20"/>
        <end position="121"/>
    </location>
</feature>
<reference evidence="3" key="1">
    <citation type="submission" date="2022-06" db="EMBL/GenBank/DDBJ databases">
        <authorList>
            <person name="Berger JAMES D."/>
            <person name="Berger JAMES D."/>
        </authorList>
    </citation>
    <scope>NUCLEOTIDE SEQUENCE [LARGE SCALE GENOMIC DNA]</scope>
</reference>
<dbReference type="Proteomes" id="UP000050795">
    <property type="component" value="Unassembled WGS sequence"/>
</dbReference>
<evidence type="ECO:0000313" key="3">
    <source>
        <dbReference type="Proteomes" id="UP000050795"/>
    </source>
</evidence>
<dbReference type="AlphaFoldDB" id="A0AA85JVC6"/>
<evidence type="ECO:0000313" key="4">
    <source>
        <dbReference type="WBParaSite" id="TREG1_44820.1"/>
    </source>
</evidence>